<dbReference type="GO" id="GO:0005886">
    <property type="term" value="C:plasma membrane"/>
    <property type="evidence" value="ECO:0007669"/>
    <property type="project" value="UniProtKB-SubCell"/>
</dbReference>
<keyword evidence="4" id="KW-1185">Reference proteome</keyword>
<dbReference type="AlphaFoldDB" id="A0A0B3RW05"/>
<keyword evidence="1" id="KW-0472">Membrane</keyword>
<feature type="signal peptide" evidence="2">
    <location>
        <begin position="1"/>
        <end position="20"/>
    </location>
</feature>
<keyword evidence="1 3" id="KW-0808">Transferase</keyword>
<keyword evidence="1" id="KW-0448">Lipopolysaccharide biosynthesis</keyword>
<evidence type="ECO:0000256" key="1">
    <source>
        <dbReference type="RuleBase" id="RU365103"/>
    </source>
</evidence>
<dbReference type="GO" id="GO:0009245">
    <property type="term" value="P:lipid A biosynthetic process"/>
    <property type="evidence" value="ECO:0007669"/>
    <property type="project" value="TreeGrafter"/>
</dbReference>
<comment type="pathway">
    <text evidence="1">Bacterial outer membrane biogenesis; LPS core biosynthesis.</text>
</comment>
<reference evidence="3 4" key="1">
    <citation type="submission" date="2014-10" db="EMBL/GenBank/DDBJ databases">
        <title>Genome sequence of Ponticoccus sp. strain UMTAT08 isolated from clonal culture of toxic dinoflagellate Alexandrium tamiyavanichii.</title>
        <authorList>
            <person name="Gan H.Y."/>
            <person name="Muhd D.-D."/>
            <person name="Mohd Noor M.E."/>
            <person name="Yeong Y.S."/>
            <person name="Usup G."/>
        </authorList>
    </citation>
    <scope>NUCLEOTIDE SEQUENCE [LARGE SCALE GENOMIC DNA]</scope>
    <source>
        <strain evidence="3 4">UMTAT08</strain>
    </source>
</reference>
<name>A0A0B3RW05_9RHOB</name>
<accession>A0A0B3RW05</accession>
<proteinExistence type="inferred from homology"/>
<comment type="subcellular location">
    <subcellularLocation>
        <location evidence="1">Cell membrane</location>
    </subcellularLocation>
</comment>
<evidence type="ECO:0000313" key="4">
    <source>
        <dbReference type="Proteomes" id="UP000030960"/>
    </source>
</evidence>
<dbReference type="SUPFAM" id="SSF53756">
    <property type="entry name" value="UDP-Glycosyltransferase/glycogen phosphorylase"/>
    <property type="match status" value="1"/>
</dbReference>
<comment type="function">
    <text evidence="1">Involved in lipopolysaccharide (LPS) biosynthesis. Catalyzes the transfer of 3-deoxy-D-manno-octulosonate (Kdo) residue(s) from CMP-Kdo to lipid IV(A), the tetraacyldisaccharide-1,4'-bisphosphate precursor of lipid A.</text>
</comment>
<dbReference type="PANTHER" id="PTHR42755">
    <property type="entry name" value="3-DEOXY-MANNO-OCTULOSONATE CYTIDYLYLTRANSFERASE"/>
    <property type="match status" value="1"/>
</dbReference>
<dbReference type="STRING" id="561184.SAMN05216376_103145"/>
<dbReference type="InterPro" id="IPR039901">
    <property type="entry name" value="Kdotransferase"/>
</dbReference>
<gene>
    <name evidence="3" type="ORF">OA50_00141</name>
</gene>
<dbReference type="Proteomes" id="UP000030960">
    <property type="component" value="Unassembled WGS sequence"/>
</dbReference>
<dbReference type="GO" id="GO:0043842">
    <property type="term" value="F:Kdo transferase activity"/>
    <property type="evidence" value="ECO:0007669"/>
    <property type="project" value="UniProtKB-EC"/>
</dbReference>
<sequence>MTRRALSLSAYLAYARSASAPGETPDWPPRPSGPLVWGFAEDRETGRALASLGARLTAQRPEVTVWLSGRVPSRPGLMTVPMPRDMAADDLRSLRQLRPDVALWTGQALRPGLLSALAESGSHMIALDLADAPFPAEAPRWLPDPAPAVLALFDSLYTTGPDASRRLRRLGIESGRVHDATPFLDTEAPLDCSDGLHEEIASLIAGRPVWLAARVRPDEARDVLMAHRQASRLAHRLLLILAPADPADADRIAAMLRRDQMRVCDWENGDMPDENTQVLLAGGPDELGLWYRLAPLAFLGGSLTTGGTGEDPFEAAALGAAVLYGPNVGAHLGAYSRLVGAGAARIVRDGDSLGSAVSHLVAPDQAAVMAHAGWDVISSSARLVDRVLSEICDTLDARAED</sequence>
<keyword evidence="2" id="KW-0732">Signal</keyword>
<dbReference type="EC" id="2.4.99.12" evidence="1"/>
<evidence type="ECO:0000256" key="2">
    <source>
        <dbReference type="SAM" id="SignalP"/>
    </source>
</evidence>
<keyword evidence="1" id="KW-1003">Cell membrane</keyword>
<protein>
    <recommendedName>
        <fullName evidence="1">3-deoxy-D-manno-octulosonic acid transferase</fullName>
        <shortName evidence="1">Kdo transferase</shortName>
        <ecNumber evidence="1">2.4.99.12</ecNumber>
    </recommendedName>
    <alternativeName>
        <fullName evidence="1">Lipid IV(A) 3-deoxy-D-manno-octulosonic acid transferase</fullName>
    </alternativeName>
</protein>
<comment type="catalytic activity">
    <reaction evidence="1">
        <text>lipid IVA (E. coli) + CMP-3-deoxy-beta-D-manno-octulosonate = alpha-Kdo-(2-&gt;6)-lipid IVA (E. coli) + CMP + H(+)</text>
        <dbReference type="Rhea" id="RHEA:28066"/>
        <dbReference type="ChEBI" id="CHEBI:15378"/>
        <dbReference type="ChEBI" id="CHEBI:58603"/>
        <dbReference type="ChEBI" id="CHEBI:60364"/>
        <dbReference type="ChEBI" id="CHEBI:60377"/>
        <dbReference type="ChEBI" id="CHEBI:85987"/>
        <dbReference type="EC" id="2.4.99.12"/>
    </reaction>
</comment>
<evidence type="ECO:0000313" key="3">
    <source>
        <dbReference type="EMBL" id="KHQ55105.1"/>
    </source>
</evidence>
<dbReference type="PATRIC" id="fig|1515334.3.peg.142"/>
<comment type="caution">
    <text evidence="3">The sequence shown here is derived from an EMBL/GenBank/DDBJ whole genome shotgun (WGS) entry which is preliminary data.</text>
</comment>
<dbReference type="GO" id="GO:0009244">
    <property type="term" value="P:lipopolysaccharide core region biosynthetic process"/>
    <property type="evidence" value="ECO:0007669"/>
    <property type="project" value="UniProtKB-UniRule"/>
</dbReference>
<comment type="similarity">
    <text evidence="1">Belongs to the glycosyltransferase group 1 family.</text>
</comment>
<dbReference type="Gene3D" id="3.40.50.2000">
    <property type="entry name" value="Glycogen Phosphorylase B"/>
    <property type="match status" value="1"/>
</dbReference>
<feature type="chain" id="PRO_5002084701" description="3-deoxy-D-manno-octulosonic acid transferase" evidence="2">
    <location>
        <begin position="21"/>
        <end position="401"/>
    </location>
</feature>
<dbReference type="UniPathway" id="UPA00958"/>
<organism evidence="3 4">
    <name type="scientific">Mameliella alba</name>
    <dbReference type="NCBI Taxonomy" id="561184"/>
    <lineage>
        <taxon>Bacteria</taxon>
        <taxon>Pseudomonadati</taxon>
        <taxon>Pseudomonadota</taxon>
        <taxon>Alphaproteobacteria</taxon>
        <taxon>Rhodobacterales</taxon>
        <taxon>Roseobacteraceae</taxon>
        <taxon>Mameliella</taxon>
    </lineage>
</organism>
<dbReference type="PANTHER" id="PTHR42755:SF1">
    <property type="entry name" value="3-DEOXY-D-MANNO-OCTULOSONIC ACID TRANSFERASE, MITOCHONDRIAL-RELATED"/>
    <property type="match status" value="1"/>
</dbReference>
<dbReference type="EMBL" id="JSUQ01000001">
    <property type="protein sequence ID" value="KHQ55105.1"/>
    <property type="molecule type" value="Genomic_DNA"/>
</dbReference>
<dbReference type="RefSeq" id="WP_043136108.1">
    <property type="nucleotide sequence ID" value="NZ_JSUQ01000001.1"/>
</dbReference>